<dbReference type="Proteomes" id="UP000186670">
    <property type="component" value="Unassembled WGS sequence"/>
</dbReference>
<name>A0A1F5ELI1_9BACT</name>
<accession>A0A1F5ELI1</accession>
<dbReference type="AlphaFoldDB" id="A0A1F5ELI1"/>
<dbReference type="EMBL" id="MEZZ01000037">
    <property type="protein sequence ID" value="OGD68241.1"/>
    <property type="molecule type" value="Genomic_DNA"/>
</dbReference>
<evidence type="ECO:0000313" key="2">
    <source>
        <dbReference type="Proteomes" id="UP000186670"/>
    </source>
</evidence>
<organism evidence="1 2">
    <name type="scientific">Candidatus Campbellbacteria bacterium RIFCSPHIGHO2_01_FULL_34_10</name>
    <dbReference type="NCBI Taxonomy" id="1797577"/>
    <lineage>
        <taxon>Bacteria</taxon>
        <taxon>Candidatus Campbelliibacteriota</taxon>
    </lineage>
</organism>
<comment type="caution">
    <text evidence="1">The sequence shown here is derived from an EMBL/GenBank/DDBJ whole genome shotgun (WGS) entry which is preliminary data.</text>
</comment>
<protein>
    <submittedName>
        <fullName evidence="1">Uncharacterized protein</fullName>
    </submittedName>
</protein>
<sequence length="89" mass="9925">MKKFITKTIIILGLILTISGFVWAEEALIVAEGKLNSKIGSELFTLLLEIKSIELRGDVFSDPAFSKLKDFGVELQDQPTGRENPFLKI</sequence>
<evidence type="ECO:0000313" key="1">
    <source>
        <dbReference type="EMBL" id="OGD68241.1"/>
    </source>
</evidence>
<reference evidence="1 2" key="1">
    <citation type="journal article" date="2016" name="Nat. Commun.">
        <title>Thousands of microbial genomes shed light on interconnected biogeochemical processes in an aquifer system.</title>
        <authorList>
            <person name="Anantharaman K."/>
            <person name="Brown C.T."/>
            <person name="Hug L.A."/>
            <person name="Sharon I."/>
            <person name="Castelle C.J."/>
            <person name="Probst A.J."/>
            <person name="Thomas B.C."/>
            <person name="Singh A."/>
            <person name="Wilkins M.J."/>
            <person name="Karaoz U."/>
            <person name="Brodie E.L."/>
            <person name="Williams K.H."/>
            <person name="Hubbard S.S."/>
            <person name="Banfield J.F."/>
        </authorList>
    </citation>
    <scope>NUCLEOTIDE SEQUENCE [LARGE SCALE GENOMIC DNA]</scope>
</reference>
<proteinExistence type="predicted"/>
<gene>
    <name evidence="1" type="ORF">A2811_01800</name>
</gene>